<evidence type="ECO:0000256" key="1">
    <source>
        <dbReference type="ARBA" id="ARBA00004141"/>
    </source>
</evidence>
<evidence type="ECO:0000256" key="2">
    <source>
        <dbReference type="ARBA" id="ARBA00022692"/>
    </source>
</evidence>
<accession>A0A9W8HN26</accession>
<feature type="transmembrane region" description="Helical" evidence="8">
    <location>
        <begin position="146"/>
        <end position="166"/>
    </location>
</feature>
<evidence type="ECO:0000259" key="9">
    <source>
        <dbReference type="Pfam" id="PF01794"/>
    </source>
</evidence>
<name>A0A9W8HN26_9FUNG</name>
<dbReference type="GO" id="GO:0016491">
    <property type="term" value="F:oxidoreductase activity"/>
    <property type="evidence" value="ECO:0007669"/>
    <property type="project" value="UniProtKB-KW"/>
</dbReference>
<evidence type="ECO:0000313" key="10">
    <source>
        <dbReference type="EMBL" id="KAJ2794200.1"/>
    </source>
</evidence>
<feature type="domain" description="Ferric oxidoreductase" evidence="9">
    <location>
        <begin position="115"/>
        <end position="230"/>
    </location>
</feature>
<evidence type="ECO:0000256" key="7">
    <source>
        <dbReference type="SAM" id="MobiDB-lite"/>
    </source>
</evidence>
<comment type="caution">
    <text evidence="10">The sequence shown here is derived from an EMBL/GenBank/DDBJ whole genome shotgun (WGS) entry which is preliminary data.</text>
</comment>
<keyword evidence="5" id="KW-0813">Transport</keyword>
<proteinExistence type="predicted"/>
<dbReference type="Pfam" id="PF01794">
    <property type="entry name" value="Ferric_reduct"/>
    <property type="match status" value="1"/>
</dbReference>
<feature type="transmembrane region" description="Helical" evidence="8">
    <location>
        <begin position="107"/>
        <end position="126"/>
    </location>
</feature>
<dbReference type="GO" id="GO:0006811">
    <property type="term" value="P:monoatomic ion transport"/>
    <property type="evidence" value="ECO:0007669"/>
    <property type="project" value="UniProtKB-KW"/>
</dbReference>
<sequence length="231" mass="26449">MMPDNISSSSSSSSPQSSFSGQPRQTPQQLQRKLPSRAAHIPQAPQIDMARRKYLFPPIYPCHYMLQRAGYMGVWIGAHAAILAYFLSAHMASDWTEGLNFATQYGILVSVMGILIAMSPTFLGMLRSTPLNRVFTFEKRVHAHKFMSYVLFAWTIAHSSLHYWTGVKYADSISATHLFIFWQDRLGITGQLMWMIFLLIGLAAIPIVRRMCYELFYYVHHLYIVNIALLY</sequence>
<dbReference type="PANTHER" id="PTHR11972">
    <property type="entry name" value="NADPH OXIDASE"/>
    <property type="match status" value="1"/>
</dbReference>
<dbReference type="OrthoDB" id="167398at2759"/>
<organism evidence="10 11">
    <name type="scientific">Coemansia guatemalensis</name>
    <dbReference type="NCBI Taxonomy" id="2761395"/>
    <lineage>
        <taxon>Eukaryota</taxon>
        <taxon>Fungi</taxon>
        <taxon>Fungi incertae sedis</taxon>
        <taxon>Zoopagomycota</taxon>
        <taxon>Kickxellomycotina</taxon>
        <taxon>Kickxellomycetes</taxon>
        <taxon>Kickxellales</taxon>
        <taxon>Kickxellaceae</taxon>
        <taxon>Coemansia</taxon>
    </lineage>
</organism>
<evidence type="ECO:0000313" key="11">
    <source>
        <dbReference type="Proteomes" id="UP001140094"/>
    </source>
</evidence>
<keyword evidence="4" id="KW-0560">Oxidoreductase</keyword>
<feature type="transmembrane region" description="Helical" evidence="8">
    <location>
        <begin position="69"/>
        <end position="87"/>
    </location>
</feature>
<protein>
    <recommendedName>
        <fullName evidence="9">Ferric oxidoreductase domain-containing protein</fullName>
    </recommendedName>
</protein>
<comment type="subcellular location">
    <subcellularLocation>
        <location evidence="1">Membrane</location>
        <topology evidence="1">Multi-pass membrane protein</topology>
    </subcellularLocation>
</comment>
<evidence type="ECO:0000256" key="6">
    <source>
        <dbReference type="ARBA" id="ARBA00023136"/>
    </source>
</evidence>
<feature type="region of interest" description="Disordered" evidence="7">
    <location>
        <begin position="1"/>
        <end position="41"/>
    </location>
</feature>
<keyword evidence="3 8" id="KW-1133">Transmembrane helix</keyword>
<evidence type="ECO:0000256" key="5">
    <source>
        <dbReference type="ARBA" id="ARBA00023065"/>
    </source>
</evidence>
<dbReference type="Proteomes" id="UP001140094">
    <property type="component" value="Unassembled WGS sequence"/>
</dbReference>
<dbReference type="InterPro" id="IPR013130">
    <property type="entry name" value="Fe3_Rdtase_TM_dom"/>
</dbReference>
<keyword evidence="2 8" id="KW-0812">Transmembrane</keyword>
<feature type="non-terminal residue" evidence="10">
    <location>
        <position position="231"/>
    </location>
</feature>
<dbReference type="PANTHER" id="PTHR11972:SF153">
    <property type="entry name" value="SUPEROXIDE-GENERATING NADPH OXIDASE HEAVY CHAIN SUBUNIT A"/>
    <property type="match status" value="1"/>
</dbReference>
<keyword evidence="6 8" id="KW-0472">Membrane</keyword>
<gene>
    <name evidence="10" type="ORF">H4R20_006304</name>
</gene>
<dbReference type="AlphaFoldDB" id="A0A9W8HN26"/>
<feature type="compositionally biased region" description="Polar residues" evidence="7">
    <location>
        <begin position="21"/>
        <end position="31"/>
    </location>
</feature>
<evidence type="ECO:0000256" key="3">
    <source>
        <dbReference type="ARBA" id="ARBA00022989"/>
    </source>
</evidence>
<dbReference type="GO" id="GO:0005886">
    <property type="term" value="C:plasma membrane"/>
    <property type="evidence" value="ECO:0007669"/>
    <property type="project" value="TreeGrafter"/>
</dbReference>
<keyword evidence="5" id="KW-0406">Ion transport</keyword>
<dbReference type="InterPro" id="IPR050369">
    <property type="entry name" value="RBOH/FRE"/>
</dbReference>
<evidence type="ECO:0000256" key="4">
    <source>
        <dbReference type="ARBA" id="ARBA00023002"/>
    </source>
</evidence>
<dbReference type="EMBL" id="JANBUO010002617">
    <property type="protein sequence ID" value="KAJ2794200.1"/>
    <property type="molecule type" value="Genomic_DNA"/>
</dbReference>
<feature type="compositionally biased region" description="Low complexity" evidence="7">
    <location>
        <begin position="7"/>
        <end position="20"/>
    </location>
</feature>
<keyword evidence="11" id="KW-1185">Reference proteome</keyword>
<evidence type="ECO:0000256" key="8">
    <source>
        <dbReference type="SAM" id="Phobius"/>
    </source>
</evidence>
<reference evidence="10" key="1">
    <citation type="submission" date="2022-07" db="EMBL/GenBank/DDBJ databases">
        <title>Phylogenomic reconstructions and comparative analyses of Kickxellomycotina fungi.</title>
        <authorList>
            <person name="Reynolds N.K."/>
            <person name="Stajich J.E."/>
            <person name="Barry K."/>
            <person name="Grigoriev I.V."/>
            <person name="Crous P."/>
            <person name="Smith M.E."/>
        </authorList>
    </citation>
    <scope>NUCLEOTIDE SEQUENCE</scope>
    <source>
        <strain evidence="10">NRRL 1565</strain>
    </source>
</reference>
<feature type="transmembrane region" description="Helical" evidence="8">
    <location>
        <begin position="186"/>
        <end position="208"/>
    </location>
</feature>